<feature type="non-terminal residue" evidence="2">
    <location>
        <position position="1"/>
    </location>
</feature>
<feature type="non-terminal residue" evidence="2">
    <location>
        <position position="52"/>
    </location>
</feature>
<protein>
    <submittedName>
        <fullName evidence="2">Uncharacterized protein</fullName>
    </submittedName>
</protein>
<organism evidence="2">
    <name type="scientific">uncultured Rubrobacteraceae bacterium</name>
    <dbReference type="NCBI Taxonomy" id="349277"/>
    <lineage>
        <taxon>Bacteria</taxon>
        <taxon>Bacillati</taxon>
        <taxon>Actinomycetota</taxon>
        <taxon>Rubrobacteria</taxon>
        <taxon>Rubrobacterales</taxon>
        <taxon>Rubrobacteraceae</taxon>
        <taxon>environmental samples</taxon>
    </lineage>
</organism>
<dbReference type="EMBL" id="CADCVB010000098">
    <property type="protein sequence ID" value="CAA9427980.1"/>
    <property type="molecule type" value="Genomic_DNA"/>
</dbReference>
<reference evidence="2" key="1">
    <citation type="submission" date="2020-02" db="EMBL/GenBank/DDBJ databases">
        <authorList>
            <person name="Meier V. D."/>
        </authorList>
    </citation>
    <scope>NUCLEOTIDE SEQUENCE</scope>
    <source>
        <strain evidence="2">AVDCRST_MAG78</strain>
    </source>
</reference>
<accession>A0A6J4PY87</accession>
<dbReference type="AlphaFoldDB" id="A0A6J4PY87"/>
<proteinExistence type="predicted"/>
<evidence type="ECO:0000256" key="1">
    <source>
        <dbReference type="SAM" id="MobiDB-lite"/>
    </source>
</evidence>
<feature type="compositionally biased region" description="Basic residues" evidence="1">
    <location>
        <begin position="1"/>
        <end position="11"/>
    </location>
</feature>
<sequence length="52" mass="5792">WSRRPPRRGRSLMKVTDVRTPWSRRTTAGPSSASTPAATTGRLRRESPPSKS</sequence>
<evidence type="ECO:0000313" key="2">
    <source>
        <dbReference type="EMBL" id="CAA9427980.1"/>
    </source>
</evidence>
<feature type="region of interest" description="Disordered" evidence="1">
    <location>
        <begin position="1"/>
        <end position="52"/>
    </location>
</feature>
<name>A0A6J4PY87_9ACTN</name>
<feature type="compositionally biased region" description="Basic and acidic residues" evidence="1">
    <location>
        <begin position="43"/>
        <end position="52"/>
    </location>
</feature>
<gene>
    <name evidence="2" type="ORF">AVDCRST_MAG78-1508</name>
</gene>
<feature type="compositionally biased region" description="Low complexity" evidence="1">
    <location>
        <begin position="23"/>
        <end position="41"/>
    </location>
</feature>